<dbReference type="EMBL" id="GDID01004948">
    <property type="protein sequence ID" value="JAP91658.1"/>
    <property type="molecule type" value="Transcribed_RNA"/>
</dbReference>
<dbReference type="InterPro" id="IPR016024">
    <property type="entry name" value="ARM-type_fold"/>
</dbReference>
<evidence type="ECO:0000313" key="1">
    <source>
        <dbReference type="EMBL" id="JAP91658.1"/>
    </source>
</evidence>
<proteinExistence type="predicted"/>
<organism evidence="1">
    <name type="scientific">Trepomonas sp. PC1</name>
    <dbReference type="NCBI Taxonomy" id="1076344"/>
    <lineage>
        <taxon>Eukaryota</taxon>
        <taxon>Metamonada</taxon>
        <taxon>Diplomonadida</taxon>
        <taxon>Hexamitidae</taxon>
        <taxon>Hexamitinae</taxon>
        <taxon>Trepomonas</taxon>
    </lineage>
</organism>
<gene>
    <name evidence="1" type="ORF">TPC1_16660</name>
</gene>
<dbReference type="Gene3D" id="1.25.10.10">
    <property type="entry name" value="Leucine-rich Repeat Variant"/>
    <property type="match status" value="1"/>
</dbReference>
<dbReference type="InterPro" id="IPR011989">
    <property type="entry name" value="ARM-like"/>
</dbReference>
<feature type="non-terminal residue" evidence="1">
    <location>
        <position position="1"/>
    </location>
</feature>
<accession>A0A146K5J0</accession>
<protein>
    <submittedName>
        <fullName evidence="1">Importin beta-3 subunit</fullName>
    </submittedName>
</protein>
<reference evidence="1" key="1">
    <citation type="submission" date="2015-07" db="EMBL/GenBank/DDBJ databases">
        <title>Adaptation to a free-living lifestyle via gene acquisitions in the diplomonad Trepomonas sp. PC1.</title>
        <authorList>
            <person name="Xu F."/>
            <person name="Jerlstrom-Hultqvist J."/>
            <person name="Kolisko M."/>
            <person name="Simpson A.G.B."/>
            <person name="Roger A.J."/>
            <person name="Svard S.G."/>
            <person name="Andersson J.O."/>
        </authorList>
    </citation>
    <scope>NUCLEOTIDE SEQUENCE</scope>
    <source>
        <strain evidence="1">PC1</strain>
    </source>
</reference>
<name>A0A146K5J0_9EUKA</name>
<dbReference type="AlphaFoldDB" id="A0A146K5J0"/>
<sequence>QFENLILATMQSQNQLEIEEANTAFFNIAEQAEVITPLIVETICKTNNDAVRTIAISNLKKNILKHGQGAYIYQFDADVSHQFFVQLINALKTKPNRALATVIAGHCVVRAKFELHFYELGQYLQIALKQQPDMAFQILEECCFSDYNKLKNCIQLDPIEILMNNIENVNHAYQITMAFVNLINQNVDIFSTEQQQHIRKQLVENFINVLNQDLKLANKLAEAIDRMFRYAQCTVEELETFINLSAEACQADIDDGFKCKMIEIVSSCTQRRIDVSFDVIVNFDQQIIIPLLKENRSSEEWEADVDNCYQKNPSQDAALSYIKFQSTVYGMQLHKKLLELNTSDPYAQMLVIYYQFQYLHELYDDEMLQYVLSLITASMNSNDALTQFQALITLQDTVNQNPQFINSNNFEAPLQIASQLTPSTNQRIVAESCAVVGSILLQLKNDQKRHHADTFIQMSEFMIGHQLIAVKSSGMMMVSTLIEILPRKKGEALLMQVIPLLLENFKNYSQIFQGDYILTKAQENLIGRELECLSISIVCYQYMFDDICQEILQNLMIIAKISLRNQNDVVISEAIAAIRRISKNVSLVSIIEPLYELISDIYTAENVKYTPATDGDRDYEVDITSQIYKNVLLTSLPLIFQRQHQEFQPYKSDLLEMFFGNTVLCVESDVALKQWRTHASLVNLMLNDYNTEEMKRIWEQMQKMLNESDPYYTTLEVEYLVTVPATLKEFVKVCVRLLHETNDQSIVQIISGCCNLIYEQQQIILNQLNIDIQNKAEEGDEDQLKVFVVKIAADYRDFYLNIADFYSYLFKQFKDSTLEIINEFVSETLMYRQTEARNQFELQKLGLCISLMTDIAQNCSQQIVQNEVVQYQNFILEQFQNNVDNTMLIYHMAKLVVVLKVDLGQFHELWEETIDNLTQTDFDSYLKIRIEVAQNLHNNSKFTIENGYGCLYATEMLEGSSKMMLIAEQLLGDNNVWLSRQLEKEDLEKWKNLVQNQKIGNEDMEYNAAKM</sequence>
<dbReference type="SUPFAM" id="SSF48371">
    <property type="entry name" value="ARM repeat"/>
    <property type="match status" value="1"/>
</dbReference>